<proteinExistence type="predicted"/>
<evidence type="ECO:0000313" key="1">
    <source>
        <dbReference type="EMBL" id="TGO26670.1"/>
    </source>
</evidence>
<evidence type="ECO:0000313" key="2">
    <source>
        <dbReference type="Proteomes" id="UP000297910"/>
    </source>
</evidence>
<sequence length="96" mass="11147">MAVYLKVAEEKDLEAACHLEDSDQSKDLGSLETKYIEPRSSLESFTYPQLLKPSNLLEAFCGLFRWLVDFTISSLSAMTKDGRFNWRQDFMRAKRM</sequence>
<gene>
    <name evidence="1" type="ORF">BPAE_0055g00420</name>
</gene>
<reference evidence="1 2" key="1">
    <citation type="submission" date="2017-12" db="EMBL/GenBank/DDBJ databases">
        <title>Comparative genomics of Botrytis spp.</title>
        <authorList>
            <person name="Valero-Jimenez C.A."/>
            <person name="Tapia P."/>
            <person name="Veloso J."/>
            <person name="Silva-Moreno E."/>
            <person name="Staats M."/>
            <person name="Valdes J.H."/>
            <person name="Van Kan J.A.L."/>
        </authorList>
    </citation>
    <scope>NUCLEOTIDE SEQUENCE [LARGE SCALE GENOMIC DNA]</scope>
    <source>
        <strain evidence="1 2">Bp0003</strain>
    </source>
</reference>
<dbReference type="Proteomes" id="UP000297910">
    <property type="component" value="Unassembled WGS sequence"/>
</dbReference>
<dbReference type="AlphaFoldDB" id="A0A4Z1FTL9"/>
<name>A0A4Z1FTL9_9HELO</name>
<keyword evidence="2" id="KW-1185">Reference proteome</keyword>
<comment type="caution">
    <text evidence="1">The sequence shown here is derived from an EMBL/GenBank/DDBJ whole genome shotgun (WGS) entry which is preliminary data.</text>
</comment>
<dbReference type="EMBL" id="PQXI01000055">
    <property type="protein sequence ID" value="TGO26670.1"/>
    <property type="molecule type" value="Genomic_DNA"/>
</dbReference>
<protein>
    <submittedName>
        <fullName evidence="1">Uncharacterized protein</fullName>
    </submittedName>
</protein>
<organism evidence="1 2">
    <name type="scientific">Botrytis paeoniae</name>
    <dbReference type="NCBI Taxonomy" id="278948"/>
    <lineage>
        <taxon>Eukaryota</taxon>
        <taxon>Fungi</taxon>
        <taxon>Dikarya</taxon>
        <taxon>Ascomycota</taxon>
        <taxon>Pezizomycotina</taxon>
        <taxon>Leotiomycetes</taxon>
        <taxon>Helotiales</taxon>
        <taxon>Sclerotiniaceae</taxon>
        <taxon>Botrytis</taxon>
    </lineage>
</organism>
<accession>A0A4Z1FTL9</accession>